<reference evidence="3 4" key="1">
    <citation type="journal article" date="2013" name="BMC Genomics">
        <title>Reconstruction of the lipid metabolism for the microalga Monoraphidium neglectum from its genome sequence reveals characteristics suitable for biofuel production.</title>
        <authorList>
            <person name="Bogen C."/>
            <person name="Al-Dilaimi A."/>
            <person name="Albersmeier A."/>
            <person name="Wichmann J."/>
            <person name="Grundmann M."/>
            <person name="Rupp O."/>
            <person name="Lauersen K.J."/>
            <person name="Blifernez-Klassen O."/>
            <person name="Kalinowski J."/>
            <person name="Goesmann A."/>
            <person name="Mussgnug J.H."/>
            <person name="Kruse O."/>
        </authorList>
    </citation>
    <scope>NUCLEOTIDE SEQUENCE [LARGE SCALE GENOMIC DNA]</scope>
    <source>
        <strain evidence="3 4">SAG 48.87</strain>
    </source>
</reference>
<evidence type="ECO:0000256" key="1">
    <source>
        <dbReference type="SAM" id="Coils"/>
    </source>
</evidence>
<dbReference type="KEGG" id="mng:MNEG_15998"/>
<feature type="coiled-coil region" evidence="1">
    <location>
        <begin position="7"/>
        <end position="93"/>
    </location>
</feature>
<accession>A0A0D2M965</accession>
<dbReference type="AlphaFoldDB" id="A0A0D2M965"/>
<dbReference type="RefSeq" id="XP_013890985.1">
    <property type="nucleotide sequence ID" value="XM_014035531.1"/>
</dbReference>
<evidence type="ECO:0000256" key="2">
    <source>
        <dbReference type="SAM" id="MobiDB-lite"/>
    </source>
</evidence>
<dbReference type="GeneID" id="25733714"/>
<keyword evidence="1" id="KW-0175">Coiled coil</keyword>
<dbReference type="EMBL" id="KK106090">
    <property type="protein sequence ID" value="KIY91965.1"/>
    <property type="molecule type" value="Genomic_DNA"/>
</dbReference>
<feature type="region of interest" description="Disordered" evidence="2">
    <location>
        <begin position="93"/>
        <end position="127"/>
    </location>
</feature>
<organism evidence="3 4">
    <name type="scientific">Monoraphidium neglectum</name>
    <dbReference type="NCBI Taxonomy" id="145388"/>
    <lineage>
        <taxon>Eukaryota</taxon>
        <taxon>Viridiplantae</taxon>
        <taxon>Chlorophyta</taxon>
        <taxon>core chlorophytes</taxon>
        <taxon>Chlorophyceae</taxon>
        <taxon>CS clade</taxon>
        <taxon>Sphaeropleales</taxon>
        <taxon>Selenastraceae</taxon>
        <taxon>Monoraphidium</taxon>
    </lineage>
</organism>
<keyword evidence="4" id="KW-1185">Reference proteome</keyword>
<evidence type="ECO:0000313" key="3">
    <source>
        <dbReference type="EMBL" id="KIY91965.1"/>
    </source>
</evidence>
<evidence type="ECO:0000313" key="4">
    <source>
        <dbReference type="Proteomes" id="UP000054498"/>
    </source>
</evidence>
<sequence>MEFNESKQEHEAQRFSLEQRILELEAGRMERFVKAEDHAALADARDEINRRLRDCQDDLERSRRATAAAEEQLTESRKEVARLSQLLEALEASGAGDTSAMARRVDGDDDDYIGKGPGGRGAKVAGGPKLKVNLGEIRQQLQRQRGLR</sequence>
<gene>
    <name evidence="3" type="ORF">MNEG_15998</name>
</gene>
<proteinExistence type="predicted"/>
<dbReference type="Proteomes" id="UP000054498">
    <property type="component" value="Unassembled WGS sequence"/>
</dbReference>
<name>A0A0D2M965_9CHLO</name>
<protein>
    <submittedName>
        <fullName evidence="3">Uncharacterized protein</fullName>
    </submittedName>
</protein>